<organism evidence="2 3">
    <name type="scientific">Hyphococcus lacteus</name>
    <dbReference type="NCBI Taxonomy" id="3143536"/>
    <lineage>
        <taxon>Bacteria</taxon>
        <taxon>Pseudomonadati</taxon>
        <taxon>Pseudomonadota</taxon>
        <taxon>Alphaproteobacteria</taxon>
        <taxon>Parvularculales</taxon>
        <taxon>Parvularculaceae</taxon>
        <taxon>Hyphococcus</taxon>
    </lineage>
</organism>
<dbReference type="RefSeq" id="WP_369313796.1">
    <property type="nucleotide sequence ID" value="NZ_JBEHZE010000001.1"/>
</dbReference>
<sequence>MLIQSRWIAVAFLVTLTGCMGSKEASKIGWNTVCRSDAVINSIRDDRNGRILVTAHRAAHDSAPENSIASIERAIELGVDIVELDVRLSKDGVPVLMHDATMDRTTSGTGIVKDKTLSAIKTLRLRMADGALTDEKIPTLAEALSAARGKIAINVDLKSIDIAPIAKVIHESGAASGVFFYNSKMSVLDEVRTYLPEAVVQPIGSTADEVLMLAKQNQLELIHLRENYASQELSDALDEIGVSGYINALGLADQMLGWGDDRLVRALIETQPDVIQTDEPEALIAILEELKLRKSLPRACG</sequence>
<dbReference type="InterPro" id="IPR017946">
    <property type="entry name" value="PLC-like_Pdiesterase_TIM-brl"/>
</dbReference>
<comment type="caution">
    <text evidence="2">The sequence shown here is derived from an EMBL/GenBank/DDBJ whole genome shotgun (WGS) entry which is preliminary data.</text>
</comment>
<dbReference type="PROSITE" id="PS51704">
    <property type="entry name" value="GP_PDE"/>
    <property type="match status" value="1"/>
</dbReference>
<dbReference type="Gene3D" id="3.20.20.190">
    <property type="entry name" value="Phosphatidylinositol (PI) phosphodiesterase"/>
    <property type="match status" value="1"/>
</dbReference>
<feature type="domain" description="GP-PDE" evidence="1">
    <location>
        <begin position="51"/>
        <end position="287"/>
    </location>
</feature>
<evidence type="ECO:0000313" key="2">
    <source>
        <dbReference type="EMBL" id="MEX6633798.1"/>
    </source>
</evidence>
<dbReference type="SUPFAM" id="SSF51695">
    <property type="entry name" value="PLC-like phosphodiesterases"/>
    <property type="match status" value="1"/>
</dbReference>
<evidence type="ECO:0000259" key="1">
    <source>
        <dbReference type="PROSITE" id="PS51704"/>
    </source>
</evidence>
<dbReference type="Pfam" id="PF03009">
    <property type="entry name" value="GDPD"/>
    <property type="match status" value="1"/>
</dbReference>
<dbReference type="PROSITE" id="PS50007">
    <property type="entry name" value="PIPLC_X_DOMAIN"/>
    <property type="match status" value="1"/>
</dbReference>
<dbReference type="InterPro" id="IPR030395">
    <property type="entry name" value="GP_PDE_dom"/>
</dbReference>
<keyword evidence="3" id="KW-1185">Reference proteome</keyword>
<gene>
    <name evidence="2" type="ORF">ABFZ84_09595</name>
</gene>
<dbReference type="PROSITE" id="PS51257">
    <property type="entry name" value="PROKAR_LIPOPROTEIN"/>
    <property type="match status" value="1"/>
</dbReference>
<dbReference type="Proteomes" id="UP001560685">
    <property type="component" value="Unassembled WGS sequence"/>
</dbReference>
<name>A0ABV3Z5G6_9PROT</name>
<evidence type="ECO:0000313" key="3">
    <source>
        <dbReference type="Proteomes" id="UP001560685"/>
    </source>
</evidence>
<protein>
    <submittedName>
        <fullName evidence="2">Glycerophosphodiester phosphodiesterase family protein</fullName>
    </submittedName>
</protein>
<reference evidence="2 3" key="1">
    <citation type="submission" date="2024-05" db="EMBL/GenBank/DDBJ databases">
        <title>Three bacterial strains, DH-69, EH-24, and ECK-19 isolated from coastal sediments.</title>
        <authorList>
            <person name="Ye Y.-Q."/>
            <person name="Du Z.-J."/>
        </authorList>
    </citation>
    <scope>NUCLEOTIDE SEQUENCE [LARGE SCALE GENOMIC DNA]</scope>
    <source>
        <strain evidence="2 3">ECK-19</strain>
    </source>
</reference>
<proteinExistence type="predicted"/>
<accession>A0ABV3Z5G6</accession>
<dbReference type="PANTHER" id="PTHR46320:SF1">
    <property type="entry name" value="GLYCEROPHOSPHODIESTER PHOSPHODIESTERASE 1"/>
    <property type="match status" value="1"/>
</dbReference>
<dbReference type="PANTHER" id="PTHR46320">
    <property type="entry name" value="GLYCEROPHOSPHODIESTER PHOSPHODIESTERASE 1"/>
    <property type="match status" value="1"/>
</dbReference>
<dbReference type="CDD" id="cd08566">
    <property type="entry name" value="GDPD_AtGDE_like"/>
    <property type="match status" value="1"/>
</dbReference>
<dbReference type="EMBL" id="JBEHZE010000001">
    <property type="protein sequence ID" value="MEX6633798.1"/>
    <property type="molecule type" value="Genomic_DNA"/>
</dbReference>